<protein>
    <submittedName>
        <fullName evidence="2">Uncharacterized protein</fullName>
    </submittedName>
</protein>
<name>A0A915KCV2_ROMCU</name>
<evidence type="ECO:0000313" key="2">
    <source>
        <dbReference type="WBParaSite" id="nRc.2.0.1.t36542-RA"/>
    </source>
</evidence>
<organism evidence="1 2">
    <name type="scientific">Romanomermis culicivorax</name>
    <name type="common">Nematode worm</name>
    <dbReference type="NCBI Taxonomy" id="13658"/>
    <lineage>
        <taxon>Eukaryota</taxon>
        <taxon>Metazoa</taxon>
        <taxon>Ecdysozoa</taxon>
        <taxon>Nematoda</taxon>
        <taxon>Enoplea</taxon>
        <taxon>Dorylaimia</taxon>
        <taxon>Mermithida</taxon>
        <taxon>Mermithoidea</taxon>
        <taxon>Mermithidae</taxon>
        <taxon>Romanomermis</taxon>
    </lineage>
</organism>
<dbReference type="WBParaSite" id="nRc.2.0.1.t36542-RA">
    <property type="protein sequence ID" value="nRc.2.0.1.t36542-RA"/>
    <property type="gene ID" value="nRc.2.0.1.g36542"/>
</dbReference>
<accession>A0A915KCV2</accession>
<keyword evidence="1" id="KW-1185">Reference proteome</keyword>
<dbReference type="Proteomes" id="UP000887565">
    <property type="component" value="Unplaced"/>
</dbReference>
<evidence type="ECO:0000313" key="1">
    <source>
        <dbReference type="Proteomes" id="UP000887565"/>
    </source>
</evidence>
<sequence>MNEEILMRKRKLKIHNETPCMYRFKGFKFQDQITSNNRSKQTGHTVCSRISCSCCCNFTNSVVVDDEEDVTPVLLLLLFPDDRSCLPLFMTRQLLTLLLG</sequence>
<reference evidence="2" key="1">
    <citation type="submission" date="2022-11" db="UniProtKB">
        <authorList>
            <consortium name="WormBaseParasite"/>
        </authorList>
    </citation>
    <scope>IDENTIFICATION</scope>
</reference>
<dbReference type="AlphaFoldDB" id="A0A915KCV2"/>
<proteinExistence type="predicted"/>